<comment type="subcellular location">
    <subcellularLocation>
        <location evidence="1">Nucleus</location>
    </subcellularLocation>
</comment>
<dbReference type="InterPro" id="IPR003021">
    <property type="entry name" value="Rad1_Rec1_Rad17"/>
</dbReference>
<evidence type="ECO:0000313" key="6">
    <source>
        <dbReference type="EMBL" id="KAF6070114.1"/>
    </source>
</evidence>
<dbReference type="Gene3D" id="3.70.10.10">
    <property type="match status" value="1"/>
</dbReference>
<protein>
    <submittedName>
        <fullName evidence="6">Repair protein Rad1/Rec1/Rad17 family protein</fullName>
    </submittedName>
</protein>
<dbReference type="InterPro" id="IPR046938">
    <property type="entry name" value="DNA_clamp_sf"/>
</dbReference>
<evidence type="ECO:0000313" key="7">
    <source>
        <dbReference type="Proteomes" id="UP000536275"/>
    </source>
</evidence>
<dbReference type="PANTHER" id="PTHR10870">
    <property type="entry name" value="CELL CYCLE CHECKPOINT PROTEIN RAD1"/>
    <property type="match status" value="1"/>
</dbReference>
<reference evidence="6 7" key="1">
    <citation type="submission" date="2020-03" db="EMBL/GenBank/DDBJ databases">
        <title>FDA dAtabase for Regulatory Grade micrObial Sequences (FDA-ARGOS): Supporting development and validation of Infectious Disease Dx tests.</title>
        <authorList>
            <person name="Campos J."/>
            <person name="Goldberg B."/>
            <person name="Tallon L."/>
            <person name="Sadzewicz L."/>
            <person name="Vavikolanu K."/>
            <person name="Mehta A."/>
            <person name="Aluvathingal J."/>
            <person name="Nadendla S."/>
            <person name="Nandy P."/>
            <person name="Geyer C."/>
            <person name="Yan Y."/>
            <person name="Sichtig H."/>
        </authorList>
    </citation>
    <scope>NUCLEOTIDE SEQUENCE [LARGE SCALE GENOMIC DNA]</scope>
    <source>
        <strain evidence="6 7">FDAARGOS_656</strain>
    </source>
</reference>
<comment type="similarity">
    <text evidence="2">Belongs to the rad1 family.</text>
</comment>
<dbReference type="AlphaFoldDB" id="A0A8H6C2J9"/>
<dbReference type="GO" id="GO:0006281">
    <property type="term" value="P:DNA repair"/>
    <property type="evidence" value="ECO:0007669"/>
    <property type="project" value="UniProtKB-KW"/>
</dbReference>
<keyword evidence="3" id="KW-0227">DNA damage</keyword>
<dbReference type="PANTHER" id="PTHR10870:SF0">
    <property type="entry name" value="CELL CYCLE CHECKPOINT PROTEIN RAD1"/>
    <property type="match status" value="1"/>
</dbReference>
<dbReference type="GO" id="GO:0030896">
    <property type="term" value="C:checkpoint clamp complex"/>
    <property type="evidence" value="ECO:0007669"/>
    <property type="project" value="TreeGrafter"/>
</dbReference>
<evidence type="ECO:0000256" key="2">
    <source>
        <dbReference type="ARBA" id="ARBA00010991"/>
    </source>
</evidence>
<evidence type="ECO:0000256" key="4">
    <source>
        <dbReference type="ARBA" id="ARBA00023204"/>
    </source>
</evidence>
<gene>
    <name evidence="6" type="ORF">FOB64_002799</name>
</gene>
<dbReference type="Proteomes" id="UP000536275">
    <property type="component" value="Unassembled WGS sequence"/>
</dbReference>
<dbReference type="GO" id="GO:0000077">
    <property type="term" value="P:DNA damage checkpoint signaling"/>
    <property type="evidence" value="ECO:0007669"/>
    <property type="project" value="InterPro"/>
</dbReference>
<dbReference type="EMBL" id="JABWAD010000028">
    <property type="protein sequence ID" value="KAF6070114.1"/>
    <property type="molecule type" value="Genomic_DNA"/>
</dbReference>
<keyword evidence="4" id="KW-0234">DNA repair</keyword>
<comment type="caution">
    <text evidence="6">The sequence shown here is derived from an EMBL/GenBank/DDBJ whole genome shotgun (WGS) entry which is preliminary data.</text>
</comment>
<keyword evidence="5" id="KW-0539">Nucleus</keyword>
<accession>A0A8H6C2J9</accession>
<name>A0A8H6C2J9_CANAX</name>
<dbReference type="Pfam" id="PF02144">
    <property type="entry name" value="Rad1"/>
    <property type="match status" value="2"/>
</dbReference>
<dbReference type="CDD" id="cd00577">
    <property type="entry name" value="PCNA"/>
    <property type="match status" value="1"/>
</dbReference>
<organism evidence="6 7">
    <name type="scientific">Candida albicans</name>
    <name type="common">Yeast</name>
    <dbReference type="NCBI Taxonomy" id="5476"/>
    <lineage>
        <taxon>Eukaryota</taxon>
        <taxon>Fungi</taxon>
        <taxon>Dikarya</taxon>
        <taxon>Ascomycota</taxon>
        <taxon>Saccharomycotina</taxon>
        <taxon>Pichiomycetes</taxon>
        <taxon>Debaryomycetaceae</taxon>
        <taxon>Candida/Lodderomyces clade</taxon>
        <taxon>Candida</taxon>
    </lineage>
</organism>
<sequence>MLFVESDSESVNNTDICQVEDSFTASTTQIAHLSDIFQSLVSINNQAIIRIKETGIAIYSSYNHTFNVNVNIDPSLFSIYSITGEEFTLGVDLSLIGECFTSVAIIEFEDTYILEKLEFYTYIIESGMEDDNLGIDYERVEMEAMVRSDVLTNILSDLWQIDTENLFIYAEADTLTFISNGPIGTSKLIFPNDKDVLEKLEISGDKSHHQHDGAQPRRVYDWVDRGAREAGVVYVVQEGRGTVERS</sequence>
<evidence type="ECO:0000256" key="5">
    <source>
        <dbReference type="ARBA" id="ARBA00023242"/>
    </source>
</evidence>
<proteinExistence type="inferred from homology"/>
<dbReference type="SUPFAM" id="SSF55979">
    <property type="entry name" value="DNA clamp"/>
    <property type="match status" value="2"/>
</dbReference>
<evidence type="ECO:0000256" key="3">
    <source>
        <dbReference type="ARBA" id="ARBA00022763"/>
    </source>
</evidence>
<evidence type="ECO:0000256" key="1">
    <source>
        <dbReference type="ARBA" id="ARBA00004123"/>
    </source>
</evidence>